<evidence type="ECO:0000313" key="2">
    <source>
        <dbReference type="EMBL" id="KAH7319640.1"/>
    </source>
</evidence>
<dbReference type="InterPro" id="IPR000086">
    <property type="entry name" value="NUDIX_hydrolase_dom"/>
</dbReference>
<proteinExistence type="predicted"/>
<keyword evidence="3" id="KW-1185">Reference proteome</keyword>
<dbReference type="PANTHER" id="PTHR13622:SF8">
    <property type="entry name" value="THIAMIN PYROPHOSPHOKINASE 1"/>
    <property type="match status" value="1"/>
</dbReference>
<reference evidence="2" key="1">
    <citation type="journal article" date="2021" name="Nat. Commun.">
        <title>Genetic determinants of endophytism in the Arabidopsis root mycobiome.</title>
        <authorList>
            <person name="Mesny F."/>
            <person name="Miyauchi S."/>
            <person name="Thiergart T."/>
            <person name="Pickel B."/>
            <person name="Atanasova L."/>
            <person name="Karlsson M."/>
            <person name="Huettel B."/>
            <person name="Barry K.W."/>
            <person name="Haridas S."/>
            <person name="Chen C."/>
            <person name="Bauer D."/>
            <person name="Andreopoulos W."/>
            <person name="Pangilinan J."/>
            <person name="LaButti K."/>
            <person name="Riley R."/>
            <person name="Lipzen A."/>
            <person name="Clum A."/>
            <person name="Drula E."/>
            <person name="Henrissat B."/>
            <person name="Kohler A."/>
            <person name="Grigoriev I.V."/>
            <person name="Martin F.M."/>
            <person name="Hacquard S."/>
        </authorList>
    </citation>
    <scope>NUCLEOTIDE SEQUENCE</scope>
    <source>
        <strain evidence="2">MPI-CAGE-CH-0235</strain>
    </source>
</reference>
<dbReference type="CDD" id="cd03676">
    <property type="entry name" value="NUDIX_Tnr3_like"/>
    <property type="match status" value="1"/>
</dbReference>
<dbReference type="Gene3D" id="3.90.79.10">
    <property type="entry name" value="Nucleoside Triphosphate Pyrophosphohydrolase"/>
    <property type="match status" value="1"/>
</dbReference>
<dbReference type="AlphaFoldDB" id="A0A8K0WS98"/>
<dbReference type="Pfam" id="PF00293">
    <property type="entry name" value="NUDIX"/>
    <property type="match status" value="1"/>
</dbReference>
<name>A0A8K0WS98_9HYPO</name>
<dbReference type="OrthoDB" id="10261522at2759"/>
<comment type="caution">
    <text evidence="2">The sequence shown here is derived from an EMBL/GenBank/DDBJ whole genome shotgun (WGS) entry which is preliminary data.</text>
</comment>
<evidence type="ECO:0000259" key="1">
    <source>
        <dbReference type="PROSITE" id="PS51462"/>
    </source>
</evidence>
<dbReference type="GO" id="GO:0044715">
    <property type="term" value="F:8-oxo-dGDP phosphatase activity"/>
    <property type="evidence" value="ECO:0007669"/>
    <property type="project" value="TreeGrafter"/>
</dbReference>
<keyword evidence="2" id="KW-0378">Hydrolase</keyword>
<gene>
    <name evidence="2" type="ORF">B0I35DRAFT_477971</name>
</gene>
<dbReference type="Proteomes" id="UP000813444">
    <property type="component" value="Unassembled WGS sequence"/>
</dbReference>
<accession>A0A8K0WS98</accession>
<feature type="domain" description="Nudix hydrolase" evidence="1">
    <location>
        <begin position="124"/>
        <end position="266"/>
    </location>
</feature>
<protein>
    <submittedName>
        <fullName evidence="2">NUDIX hydrolase domain-like protein</fullName>
    </submittedName>
</protein>
<dbReference type="PROSITE" id="PS51462">
    <property type="entry name" value="NUDIX"/>
    <property type="match status" value="1"/>
</dbReference>
<sequence>MSARHLIDLLALVDNVPSSFEHDWTPYYRLLIPPDPRPHGFIHPSTIALMPWPPSITIDHAARTVSLPSSPSPAEALQAAVDAAIAADVFPVLAARHSEPYRLLGARTFVQLERFAVSLFGIAARGAHLTGYVRGENGAAPRIWVARRSATLFTYPGMLDSTVAGGVKASHTPMDCIVAESMEEACLSRVRERVRPAGVITALSRGADDLVHGDVVHVFDLEMDEGELPRPGDDEVAEFILMDCQEVRRRMLAGEFKPNVCSVLVDFMVRHGIVTPETEGEGQYVDICSRLRRKLPMPISSDI</sequence>
<dbReference type="InterPro" id="IPR015797">
    <property type="entry name" value="NUDIX_hydrolase-like_dom_sf"/>
</dbReference>
<evidence type="ECO:0000313" key="3">
    <source>
        <dbReference type="Proteomes" id="UP000813444"/>
    </source>
</evidence>
<dbReference type="EMBL" id="JAGPNK010000006">
    <property type="protein sequence ID" value="KAH7319640.1"/>
    <property type="molecule type" value="Genomic_DNA"/>
</dbReference>
<dbReference type="PANTHER" id="PTHR13622">
    <property type="entry name" value="THIAMIN PYROPHOSPHOKINASE"/>
    <property type="match status" value="1"/>
</dbReference>
<organism evidence="2 3">
    <name type="scientific">Stachybotrys elegans</name>
    <dbReference type="NCBI Taxonomy" id="80388"/>
    <lineage>
        <taxon>Eukaryota</taxon>
        <taxon>Fungi</taxon>
        <taxon>Dikarya</taxon>
        <taxon>Ascomycota</taxon>
        <taxon>Pezizomycotina</taxon>
        <taxon>Sordariomycetes</taxon>
        <taxon>Hypocreomycetidae</taxon>
        <taxon>Hypocreales</taxon>
        <taxon>Stachybotryaceae</taxon>
        <taxon>Stachybotrys</taxon>
    </lineage>
</organism>
<dbReference type="SUPFAM" id="SSF55811">
    <property type="entry name" value="Nudix"/>
    <property type="match status" value="1"/>
</dbReference>